<dbReference type="SUPFAM" id="SSF46689">
    <property type="entry name" value="Homeodomain-like"/>
    <property type="match status" value="1"/>
</dbReference>
<dbReference type="RefSeq" id="WP_157869570.1">
    <property type="nucleotide sequence ID" value="NZ_JQCH01000006.1"/>
</dbReference>
<dbReference type="Gene3D" id="1.10.357.10">
    <property type="entry name" value="Tetracycline Repressor, domain 2"/>
    <property type="match status" value="1"/>
</dbReference>
<dbReference type="EMBL" id="JQCH01000006">
    <property type="protein sequence ID" value="KRO10310.1"/>
    <property type="molecule type" value="Genomic_DNA"/>
</dbReference>
<comment type="caution">
    <text evidence="1">The sequence shown here is derived from an EMBL/GenBank/DDBJ whole genome shotgun (WGS) entry which is preliminary data.</text>
</comment>
<name>A0ABR5Q8T6_9LACO</name>
<gene>
    <name evidence="1" type="ORF">IV59_GL001927</name>
</gene>
<accession>A0ABR5Q8T6</accession>
<protein>
    <recommendedName>
        <fullName evidence="3">HTH tetR-type domain-containing protein</fullName>
    </recommendedName>
</protein>
<evidence type="ECO:0000313" key="2">
    <source>
        <dbReference type="Proteomes" id="UP000051884"/>
    </source>
</evidence>
<keyword evidence="2" id="KW-1185">Reference proteome</keyword>
<evidence type="ECO:0008006" key="3">
    <source>
        <dbReference type="Google" id="ProtNLM"/>
    </source>
</evidence>
<evidence type="ECO:0000313" key="1">
    <source>
        <dbReference type="EMBL" id="KRO10310.1"/>
    </source>
</evidence>
<sequence length="184" mass="21239">MAKIFLDPQIKIDKRKEETELKLFDALKVRYQSEAVFDEIKINDLCQNASISRATFYRHHQNIGDVIVVQFLIEIAKFKQQIDDLEQLDFTNASTVIVDMIYANIELFKMMKWGNVQAEIQSLFSGTALQILILRDYSKQTRNFISDFLGTTILSFAQQIAQAPDSIAKTEGLRLYRLLIPNNL</sequence>
<organism evidence="1 2">
    <name type="scientific">Paucilactobacillus hokkaidonensis</name>
    <dbReference type="NCBI Taxonomy" id="1193095"/>
    <lineage>
        <taxon>Bacteria</taxon>
        <taxon>Bacillati</taxon>
        <taxon>Bacillota</taxon>
        <taxon>Bacilli</taxon>
        <taxon>Lactobacillales</taxon>
        <taxon>Lactobacillaceae</taxon>
        <taxon>Paucilactobacillus</taxon>
    </lineage>
</organism>
<dbReference type="Proteomes" id="UP000051884">
    <property type="component" value="Unassembled WGS sequence"/>
</dbReference>
<proteinExistence type="predicted"/>
<reference evidence="1 2" key="1">
    <citation type="journal article" date="2015" name="Genome Announc.">
        <title>Expanding the biotechnology potential of lactobacilli through comparative genomics of 213 strains and associated genera.</title>
        <authorList>
            <person name="Sun Z."/>
            <person name="Harris H.M."/>
            <person name="McCann A."/>
            <person name="Guo C."/>
            <person name="Argimon S."/>
            <person name="Zhang W."/>
            <person name="Yang X."/>
            <person name="Jeffery I.B."/>
            <person name="Cooney J.C."/>
            <person name="Kagawa T.F."/>
            <person name="Liu W."/>
            <person name="Song Y."/>
            <person name="Salvetti E."/>
            <person name="Wrobel A."/>
            <person name="Rasinkangas P."/>
            <person name="Parkhill J."/>
            <person name="Rea M.C."/>
            <person name="O'Sullivan O."/>
            <person name="Ritari J."/>
            <person name="Douillard F.P."/>
            <person name="Paul Ross R."/>
            <person name="Yang R."/>
            <person name="Briner A.E."/>
            <person name="Felis G.E."/>
            <person name="de Vos W.M."/>
            <person name="Barrangou R."/>
            <person name="Klaenhammer T.R."/>
            <person name="Caufield P.W."/>
            <person name="Cui Y."/>
            <person name="Zhang H."/>
            <person name="O'Toole P.W."/>
        </authorList>
    </citation>
    <scope>NUCLEOTIDE SEQUENCE [LARGE SCALE GENOMIC DNA]</scope>
    <source>
        <strain evidence="1 2">DSM 26202</strain>
    </source>
</reference>
<dbReference type="InterPro" id="IPR009057">
    <property type="entry name" value="Homeodomain-like_sf"/>
</dbReference>